<dbReference type="InterPro" id="IPR034660">
    <property type="entry name" value="DinB/YfiT-like"/>
</dbReference>
<evidence type="ECO:0000313" key="2">
    <source>
        <dbReference type="EMBL" id="OFD75844.1"/>
    </source>
</evidence>
<comment type="caution">
    <text evidence="2">The sequence shown here is derived from an EMBL/GenBank/DDBJ whole genome shotgun (WGS) entry which is preliminary data.</text>
</comment>
<proteinExistence type="predicted"/>
<dbReference type="EMBL" id="LXLT01000053">
    <property type="protein sequence ID" value="OFD75844.1"/>
    <property type="molecule type" value="Genomic_DNA"/>
</dbReference>
<reference evidence="2 3" key="1">
    <citation type="submission" date="2016-05" db="EMBL/GenBank/DDBJ databases">
        <title>Bacillus thuringiensis and Bacillus weihenstephanensis as novel biocontrol agents of wilt causing Verticillium species.</title>
        <authorList>
            <person name="Hollensteiner J."/>
            <person name="Wemheuer F."/>
            <person name="Harting R."/>
            <person name="Kolarzyk A."/>
            <person name="Diaz-Valerio S."/>
            <person name="Poehlein A."/>
            <person name="Brzuszkiewicz E."/>
            <person name="Nesemann K."/>
            <person name="Braus-Stromeyer S."/>
            <person name="Braus G."/>
            <person name="Daniel R."/>
            <person name="Liesegang H."/>
        </authorList>
    </citation>
    <scope>NUCLEOTIDE SEQUENCE [LARGE SCALE GENOMIC DNA]</scope>
    <source>
        <strain evidence="2 3">GOE8</strain>
    </source>
</reference>
<dbReference type="InterPro" id="IPR024775">
    <property type="entry name" value="DinB-like"/>
</dbReference>
<dbReference type="RefSeq" id="WP_070144241.1">
    <property type="nucleotide sequence ID" value="NZ_LXLT01000053.1"/>
</dbReference>
<organism evidence="2 3">
    <name type="scientific">Bacillus mycoides</name>
    <dbReference type="NCBI Taxonomy" id="1405"/>
    <lineage>
        <taxon>Bacteria</taxon>
        <taxon>Bacillati</taxon>
        <taxon>Bacillota</taxon>
        <taxon>Bacilli</taxon>
        <taxon>Bacillales</taxon>
        <taxon>Bacillaceae</taxon>
        <taxon>Bacillus</taxon>
        <taxon>Bacillus cereus group</taxon>
    </lineage>
</organism>
<dbReference type="Proteomes" id="UP000175706">
    <property type="component" value="Unassembled WGS sequence"/>
</dbReference>
<dbReference type="Gene3D" id="1.20.120.450">
    <property type="entry name" value="dinb family like domain"/>
    <property type="match status" value="1"/>
</dbReference>
<name>A0A1E8B503_BACMY</name>
<evidence type="ECO:0000313" key="3">
    <source>
        <dbReference type="Proteomes" id="UP000175706"/>
    </source>
</evidence>
<protein>
    <recommendedName>
        <fullName evidence="1">DinB-like domain-containing protein</fullName>
    </recommendedName>
</protein>
<dbReference type="SUPFAM" id="SSF109854">
    <property type="entry name" value="DinB/YfiT-like putative metalloenzymes"/>
    <property type="match status" value="1"/>
</dbReference>
<accession>A0A1E8B503</accession>
<dbReference type="Pfam" id="PF12867">
    <property type="entry name" value="DinB_2"/>
    <property type="match status" value="1"/>
</dbReference>
<gene>
    <name evidence="2" type="ORF">BWGOE8_34690</name>
</gene>
<sequence length="167" mass="18942">MDKFQANKAFSEALVKSLRGERGHLPIKNALSDIDLALAGKRREELPYSIYQLVKHMTYWQDFLLLSAQGEKLALPAHVKESWPEEECPSSEEEWKQIIQYFLQGIEQACTIAQTVQLDKPLEKWPGETPGGVLRNIASHNSYHLGEIVLIRRLFSAWPPPTGGYPA</sequence>
<evidence type="ECO:0000259" key="1">
    <source>
        <dbReference type="Pfam" id="PF12867"/>
    </source>
</evidence>
<feature type="domain" description="DinB-like" evidence="1">
    <location>
        <begin position="30"/>
        <end position="148"/>
    </location>
</feature>
<dbReference type="AlphaFoldDB" id="A0A1E8B503"/>
<dbReference type="PATRIC" id="fig|86662.25.peg.3562"/>